<sequence length="139" mass="15076">MRIRSRVAVAAPLLAVAVSGLATGTATADVRAASNYDGVCQDGELCLYYNTNRDGSSYADFYYGVMDFATSRFIAPGRGEGQPVKNNAASACNKDDRLTARIYFNSGWEGVYDEIPPNTCERLADTYNENASFSWVGEV</sequence>
<name>A0ABT2JH34_9PSEU</name>
<protein>
    <submittedName>
        <fullName evidence="2">Peptidase inhibitor family I36 protein</fullName>
    </submittedName>
</protein>
<evidence type="ECO:0000256" key="1">
    <source>
        <dbReference type="SAM" id="SignalP"/>
    </source>
</evidence>
<feature type="signal peptide" evidence="1">
    <location>
        <begin position="1"/>
        <end position="28"/>
    </location>
</feature>
<organism evidence="2 3">
    <name type="scientific">Actinophytocola gossypii</name>
    <dbReference type="NCBI Taxonomy" id="2812003"/>
    <lineage>
        <taxon>Bacteria</taxon>
        <taxon>Bacillati</taxon>
        <taxon>Actinomycetota</taxon>
        <taxon>Actinomycetes</taxon>
        <taxon>Pseudonocardiales</taxon>
        <taxon>Pseudonocardiaceae</taxon>
    </lineage>
</organism>
<reference evidence="2 3" key="1">
    <citation type="submission" date="2021-02" db="EMBL/GenBank/DDBJ databases">
        <title>Actinophytocola xerophila sp. nov., isolated from soil of cotton cropping field.</title>
        <authorList>
            <person name="Huang R."/>
            <person name="Chen X."/>
            <person name="Ge X."/>
            <person name="Liu W."/>
        </authorList>
    </citation>
    <scope>NUCLEOTIDE SEQUENCE [LARGE SCALE GENOMIC DNA]</scope>
    <source>
        <strain evidence="2 3">S1-96</strain>
    </source>
</reference>
<comment type="caution">
    <text evidence="2">The sequence shown here is derived from an EMBL/GenBank/DDBJ whole genome shotgun (WGS) entry which is preliminary data.</text>
</comment>
<dbReference type="Pfam" id="PF03995">
    <property type="entry name" value="Inhibitor_I36"/>
    <property type="match status" value="1"/>
</dbReference>
<feature type="chain" id="PRO_5045878428" evidence="1">
    <location>
        <begin position="29"/>
        <end position="139"/>
    </location>
</feature>
<gene>
    <name evidence="2" type="ORF">JT362_28250</name>
</gene>
<proteinExistence type="predicted"/>
<accession>A0ABT2JH34</accession>
<dbReference type="EMBL" id="JAFFZE010000023">
    <property type="protein sequence ID" value="MCT2587021.1"/>
    <property type="molecule type" value="Genomic_DNA"/>
</dbReference>
<keyword evidence="3" id="KW-1185">Reference proteome</keyword>
<keyword evidence="1" id="KW-0732">Signal</keyword>
<evidence type="ECO:0000313" key="3">
    <source>
        <dbReference type="Proteomes" id="UP001156441"/>
    </source>
</evidence>
<dbReference type="Proteomes" id="UP001156441">
    <property type="component" value="Unassembled WGS sequence"/>
</dbReference>
<evidence type="ECO:0000313" key="2">
    <source>
        <dbReference type="EMBL" id="MCT2587021.1"/>
    </source>
</evidence>
<dbReference type="RefSeq" id="WP_260194912.1">
    <property type="nucleotide sequence ID" value="NZ_JAFFZE010000023.1"/>
</dbReference>